<accession>A0A919ESB9</accession>
<name>A0A919ESB9_STRFL</name>
<dbReference type="EMBL" id="BNBE01000004">
    <property type="protein sequence ID" value="GHG30142.1"/>
    <property type="molecule type" value="Genomic_DNA"/>
</dbReference>
<dbReference type="SUPFAM" id="SSF52091">
    <property type="entry name" value="SpoIIaa-like"/>
    <property type="match status" value="1"/>
</dbReference>
<evidence type="ECO:0000313" key="1">
    <source>
        <dbReference type="EMBL" id="GHG30142.1"/>
    </source>
</evidence>
<dbReference type="InterPro" id="IPR036513">
    <property type="entry name" value="STAS_dom_sf"/>
</dbReference>
<dbReference type="Proteomes" id="UP000632849">
    <property type="component" value="Unassembled WGS sequence"/>
</dbReference>
<proteinExistence type="predicted"/>
<gene>
    <name evidence="1" type="ORF">GCM10017667_79920</name>
</gene>
<dbReference type="AlphaFoldDB" id="A0A919ESB9"/>
<keyword evidence="2" id="KW-1185">Reference proteome</keyword>
<protein>
    <recommendedName>
        <fullName evidence="3">STAS domain-containing protein</fullName>
    </recommendedName>
</protein>
<dbReference type="Gene3D" id="3.30.750.24">
    <property type="entry name" value="STAS domain"/>
    <property type="match status" value="1"/>
</dbReference>
<reference evidence="1" key="2">
    <citation type="submission" date="2020-09" db="EMBL/GenBank/DDBJ databases">
        <authorList>
            <person name="Sun Q."/>
            <person name="Ohkuma M."/>
        </authorList>
    </citation>
    <scope>NUCLEOTIDE SEQUENCE</scope>
    <source>
        <strain evidence="1">JCM 4122</strain>
    </source>
</reference>
<dbReference type="RefSeq" id="WP_190044964.1">
    <property type="nucleotide sequence ID" value="NZ_BNBE01000004.1"/>
</dbReference>
<sequence length="115" mass="12462">MNVITTITGTTARVTPYGEIDFDALPSLHAAVDRLPPLVTLLLWDLGHTPFTDVAGLRLVFGHAPESSPHRRTAVTRLHDQPLHLLLLAADLFPAAYDISRLVPDTPAGLMGPRP</sequence>
<evidence type="ECO:0000313" key="2">
    <source>
        <dbReference type="Proteomes" id="UP000632849"/>
    </source>
</evidence>
<comment type="caution">
    <text evidence="1">The sequence shown here is derived from an EMBL/GenBank/DDBJ whole genome shotgun (WGS) entry which is preliminary data.</text>
</comment>
<evidence type="ECO:0008006" key="3">
    <source>
        <dbReference type="Google" id="ProtNLM"/>
    </source>
</evidence>
<reference evidence="1" key="1">
    <citation type="journal article" date="2014" name="Int. J. Syst. Evol. Microbiol.">
        <title>Complete genome sequence of Corynebacterium casei LMG S-19264T (=DSM 44701T), isolated from a smear-ripened cheese.</title>
        <authorList>
            <consortium name="US DOE Joint Genome Institute (JGI-PGF)"/>
            <person name="Walter F."/>
            <person name="Albersmeier A."/>
            <person name="Kalinowski J."/>
            <person name="Ruckert C."/>
        </authorList>
    </citation>
    <scope>NUCLEOTIDE SEQUENCE</scope>
    <source>
        <strain evidence="1">JCM 4122</strain>
    </source>
</reference>
<organism evidence="1 2">
    <name type="scientific">Streptomyces filamentosus</name>
    <name type="common">Streptomyces roseosporus</name>
    <dbReference type="NCBI Taxonomy" id="67294"/>
    <lineage>
        <taxon>Bacteria</taxon>
        <taxon>Bacillati</taxon>
        <taxon>Actinomycetota</taxon>
        <taxon>Actinomycetes</taxon>
        <taxon>Kitasatosporales</taxon>
        <taxon>Streptomycetaceae</taxon>
        <taxon>Streptomyces</taxon>
    </lineage>
</organism>